<reference evidence="1 2" key="1">
    <citation type="submission" date="2019-05" db="EMBL/GenBank/DDBJ databases">
        <title>The compact genome of Giardia muris reveals important steps in the evolution of intestinal protozoan parasites.</title>
        <authorList>
            <person name="Xu F."/>
            <person name="Jimenez-Gonzalez A."/>
            <person name="Einarsson E."/>
            <person name="Astvaldsson A."/>
            <person name="Peirasmaki D."/>
            <person name="Eckmann L."/>
            <person name="Andersson J.O."/>
            <person name="Svard S.G."/>
            <person name="Jerlstrom-Hultqvist J."/>
        </authorList>
    </citation>
    <scope>NUCLEOTIDE SEQUENCE [LARGE SCALE GENOMIC DNA]</scope>
    <source>
        <strain evidence="1 2">Roberts-Thomson</strain>
    </source>
</reference>
<dbReference type="VEuPathDB" id="GiardiaDB:GMRT_16276"/>
<dbReference type="OrthoDB" id="10252141at2759"/>
<sequence>MSDLSDSGDLQPDDIEYTEEYIIEPINRYRSAQTDGMRSQMADLISVRIITLLLVAYHYDIDGGSNITELWHDDIRKFSGTLPEAELEQERKYLSYLLSSDQFRSHTTLPAFQKPLELLIDANRRLDRFLDGGGYRTFVRFFDPTQRKPTALSKHPDPQTCIIILELLSLIPERLITQTKDKLCESYLGIWVNYVAKYPQDLTPSQGSRRRAGDIVEKWKRCVLAQVDVLYDSDNQENEEFANDNDARTRELYRNRFNAILLNEWENKDSMADEPPRKAK</sequence>
<comment type="caution">
    <text evidence="1">The sequence shown here is derived from an EMBL/GenBank/DDBJ whole genome shotgun (WGS) entry which is preliminary data.</text>
</comment>
<dbReference type="EMBL" id="VDLU01000001">
    <property type="protein sequence ID" value="TNJ29622.1"/>
    <property type="molecule type" value="Genomic_DNA"/>
</dbReference>
<name>A0A4Z1SUQ4_GIAMU</name>
<dbReference type="Proteomes" id="UP000315496">
    <property type="component" value="Chromosome 1"/>
</dbReference>
<protein>
    <submittedName>
        <fullName evidence="1">Uncharacterized protein</fullName>
    </submittedName>
</protein>
<gene>
    <name evidence="1" type="ORF">GMRT_16276</name>
</gene>
<evidence type="ECO:0000313" key="2">
    <source>
        <dbReference type="Proteomes" id="UP000315496"/>
    </source>
</evidence>
<dbReference type="AlphaFoldDB" id="A0A4Z1SUQ4"/>
<evidence type="ECO:0000313" key="1">
    <source>
        <dbReference type="EMBL" id="TNJ29622.1"/>
    </source>
</evidence>
<organism evidence="1 2">
    <name type="scientific">Giardia muris</name>
    <dbReference type="NCBI Taxonomy" id="5742"/>
    <lineage>
        <taxon>Eukaryota</taxon>
        <taxon>Metamonada</taxon>
        <taxon>Diplomonadida</taxon>
        <taxon>Hexamitidae</taxon>
        <taxon>Giardiinae</taxon>
        <taxon>Giardia</taxon>
    </lineage>
</organism>
<accession>A0A4Z1SUQ4</accession>
<proteinExistence type="predicted"/>
<keyword evidence="2" id="KW-1185">Reference proteome</keyword>